<dbReference type="RefSeq" id="WP_167081677.1">
    <property type="nucleotide sequence ID" value="NZ_BAAADC010000001.1"/>
</dbReference>
<proteinExistence type="predicted"/>
<evidence type="ECO:0000313" key="1">
    <source>
        <dbReference type="EMBL" id="NIK87782.1"/>
    </source>
</evidence>
<dbReference type="InterPro" id="IPR036641">
    <property type="entry name" value="HPT_dom_sf"/>
</dbReference>
<accession>A0A846MXJ6</accession>
<dbReference type="AlphaFoldDB" id="A0A846MXJ6"/>
<keyword evidence="2" id="KW-1185">Reference proteome</keyword>
<comment type="caution">
    <text evidence="1">The sequence shown here is derived from an EMBL/GenBank/DDBJ whole genome shotgun (WGS) entry which is preliminary data.</text>
</comment>
<gene>
    <name evidence="1" type="ORF">FHS83_001100</name>
</gene>
<name>A0A846MXJ6_9PROT</name>
<protein>
    <recommendedName>
        <fullName evidence="3">HPt domain-containing protein</fullName>
    </recommendedName>
</protein>
<sequence length="166" mass="17390">MSNAKAEFIQPGTYPVISDEAARGLRKALKSTAVSMAATRALAECIPEMREAVLAELPRLEAAGSDAAAVYAVAHEVRGLAGNARLAASAKIASMLCLYLDAVMRAEQPADALVIKLCTSAIGRSARALDEESRLGLHVVKELGVLVSRKLAEISDPSAASDFIGR</sequence>
<evidence type="ECO:0000313" key="2">
    <source>
        <dbReference type="Proteomes" id="UP000570514"/>
    </source>
</evidence>
<organism evidence="1 2">
    <name type="scientific">Rhizomicrobium palustre</name>
    <dbReference type="NCBI Taxonomy" id="189966"/>
    <lineage>
        <taxon>Bacteria</taxon>
        <taxon>Pseudomonadati</taxon>
        <taxon>Pseudomonadota</taxon>
        <taxon>Alphaproteobacteria</taxon>
        <taxon>Micropepsales</taxon>
        <taxon>Micropepsaceae</taxon>
        <taxon>Rhizomicrobium</taxon>
    </lineage>
</organism>
<evidence type="ECO:0008006" key="3">
    <source>
        <dbReference type="Google" id="ProtNLM"/>
    </source>
</evidence>
<dbReference type="Proteomes" id="UP000570514">
    <property type="component" value="Unassembled WGS sequence"/>
</dbReference>
<dbReference type="GO" id="GO:0000160">
    <property type="term" value="P:phosphorelay signal transduction system"/>
    <property type="evidence" value="ECO:0007669"/>
    <property type="project" value="InterPro"/>
</dbReference>
<dbReference type="EMBL" id="JAASRM010000001">
    <property type="protein sequence ID" value="NIK87782.1"/>
    <property type="molecule type" value="Genomic_DNA"/>
</dbReference>
<dbReference type="SUPFAM" id="SSF47226">
    <property type="entry name" value="Histidine-containing phosphotransfer domain, HPT domain"/>
    <property type="match status" value="1"/>
</dbReference>
<reference evidence="1 2" key="1">
    <citation type="submission" date="2020-03" db="EMBL/GenBank/DDBJ databases">
        <title>Genomic Encyclopedia of Type Strains, Phase IV (KMG-IV): sequencing the most valuable type-strain genomes for metagenomic binning, comparative biology and taxonomic classification.</title>
        <authorList>
            <person name="Goeker M."/>
        </authorList>
    </citation>
    <scope>NUCLEOTIDE SEQUENCE [LARGE SCALE GENOMIC DNA]</scope>
    <source>
        <strain evidence="1 2">DSM 19867</strain>
    </source>
</reference>